<feature type="region of interest" description="Disordered" evidence="2">
    <location>
        <begin position="1"/>
        <end position="22"/>
    </location>
</feature>
<evidence type="ECO:0000256" key="2">
    <source>
        <dbReference type="SAM" id="MobiDB-lite"/>
    </source>
</evidence>
<dbReference type="InterPro" id="IPR050695">
    <property type="entry name" value="N-acetylmuramoyl_amidase_3"/>
</dbReference>
<keyword evidence="3" id="KW-1133">Transmembrane helix</keyword>
<dbReference type="PANTHER" id="PTHR30404:SF0">
    <property type="entry name" value="N-ACETYLMURAMOYL-L-ALANINE AMIDASE AMIC"/>
    <property type="match status" value="1"/>
</dbReference>
<evidence type="ECO:0000313" key="6">
    <source>
        <dbReference type="Proteomes" id="UP000655208"/>
    </source>
</evidence>
<dbReference type="Pfam" id="PF01520">
    <property type="entry name" value="Amidase_3"/>
    <property type="match status" value="1"/>
</dbReference>
<proteinExistence type="predicted"/>
<dbReference type="SUPFAM" id="SSF53187">
    <property type="entry name" value="Zn-dependent exopeptidases"/>
    <property type="match status" value="1"/>
</dbReference>
<dbReference type="AlphaFoldDB" id="A0A917T1E4"/>
<dbReference type="SMART" id="SM00646">
    <property type="entry name" value="Ami_3"/>
    <property type="match status" value="1"/>
</dbReference>
<evidence type="ECO:0000256" key="1">
    <source>
        <dbReference type="ARBA" id="ARBA00022801"/>
    </source>
</evidence>
<dbReference type="PANTHER" id="PTHR30404">
    <property type="entry name" value="N-ACETYLMURAMOYL-L-ALANINE AMIDASE"/>
    <property type="match status" value="1"/>
</dbReference>
<sequence>MAEAHGHAARGPGRRAAGARGRRAALATGRRAALLAAGLGLALVTAACGTLPAAQPRESTGTPSPVLEASVTGPTGPQVTVPGLGGTAVPGSPTAAATTARTTTARTTAPARPTSSRPAPPRTAPAPVVVTVTTTLTPPATRATATTSADPAATAAPEPAVPTVPTVPTRGTSAPSTTPGANTAGPSRTTAAPRSTAQPSTSRAGTSRPAARGLAGKIVAIDPGHNGDNANHPEIINQKIDGGNGYENVCNTTGTETDDGYPEHAFTWHVSQYLEQELAARGIRVVLTRHSDDGVGPCTPERARIENDAHADAVVSIHGDGVDAKVRGFYVLTNGRPTDGPAMAARSLQLARAIRDGLEQVGFPASNTLGSDGLWTRDDLTGLNLSTRPKILVELGNMRNPREAATMSSPEGQRAYAHALALGVVAFLEG</sequence>
<feature type="compositionally biased region" description="Low complexity" evidence="2">
    <location>
        <begin position="9"/>
        <end position="22"/>
    </location>
</feature>
<dbReference type="InterPro" id="IPR002508">
    <property type="entry name" value="MurNAc-LAA_cat"/>
</dbReference>
<dbReference type="EMBL" id="BMNA01000004">
    <property type="protein sequence ID" value="GGM05800.1"/>
    <property type="molecule type" value="Genomic_DNA"/>
</dbReference>
<feature type="region of interest" description="Disordered" evidence="2">
    <location>
        <begin position="54"/>
        <end position="240"/>
    </location>
</feature>
<comment type="caution">
    <text evidence="5">The sequence shown here is derived from an EMBL/GenBank/DDBJ whole genome shotgun (WGS) entry which is preliminary data.</text>
</comment>
<evidence type="ECO:0000256" key="3">
    <source>
        <dbReference type="SAM" id="Phobius"/>
    </source>
</evidence>
<dbReference type="Gene3D" id="3.40.630.40">
    <property type="entry name" value="Zn-dependent exopeptidases"/>
    <property type="match status" value="1"/>
</dbReference>
<evidence type="ECO:0000313" key="5">
    <source>
        <dbReference type="EMBL" id="GGM05800.1"/>
    </source>
</evidence>
<dbReference type="GO" id="GO:0008745">
    <property type="term" value="F:N-acetylmuramoyl-L-alanine amidase activity"/>
    <property type="evidence" value="ECO:0007669"/>
    <property type="project" value="InterPro"/>
</dbReference>
<accession>A0A917T1E4</accession>
<name>A0A917T1E4_9ACTN</name>
<gene>
    <name evidence="5" type="ORF">GCM10011594_27520</name>
</gene>
<feature type="domain" description="MurNAc-LAA" evidence="4">
    <location>
        <begin position="303"/>
        <end position="425"/>
    </location>
</feature>
<dbReference type="GO" id="GO:0009253">
    <property type="term" value="P:peptidoglycan catabolic process"/>
    <property type="evidence" value="ECO:0007669"/>
    <property type="project" value="InterPro"/>
</dbReference>
<feature type="compositionally biased region" description="Low complexity" evidence="2">
    <location>
        <begin position="125"/>
        <end position="170"/>
    </location>
</feature>
<feature type="transmembrane region" description="Helical" evidence="3">
    <location>
        <begin position="32"/>
        <end position="54"/>
    </location>
</feature>
<protein>
    <recommendedName>
        <fullName evidence="4">MurNAc-LAA domain-containing protein</fullName>
    </recommendedName>
</protein>
<feature type="compositionally biased region" description="Low complexity" evidence="2">
    <location>
        <begin position="89"/>
        <end position="117"/>
    </location>
</feature>
<keyword evidence="1" id="KW-0378">Hydrolase</keyword>
<keyword evidence="3" id="KW-0812">Transmembrane</keyword>
<keyword evidence="3" id="KW-0472">Membrane</keyword>
<evidence type="ECO:0000259" key="4">
    <source>
        <dbReference type="SMART" id="SM00646"/>
    </source>
</evidence>
<feature type="compositionally biased region" description="Polar residues" evidence="2">
    <location>
        <begin position="171"/>
        <end position="205"/>
    </location>
</feature>
<organism evidence="5 6">
    <name type="scientific">Nakamurella endophytica</name>
    <dbReference type="NCBI Taxonomy" id="1748367"/>
    <lineage>
        <taxon>Bacteria</taxon>
        <taxon>Bacillati</taxon>
        <taxon>Actinomycetota</taxon>
        <taxon>Actinomycetes</taxon>
        <taxon>Nakamurellales</taxon>
        <taxon>Nakamurellaceae</taxon>
        <taxon>Nakamurella</taxon>
    </lineage>
</organism>
<dbReference type="CDD" id="cd02696">
    <property type="entry name" value="MurNAc-LAA"/>
    <property type="match status" value="1"/>
</dbReference>
<dbReference type="Proteomes" id="UP000655208">
    <property type="component" value="Unassembled WGS sequence"/>
</dbReference>
<reference evidence="5" key="1">
    <citation type="journal article" date="2014" name="Int. J. Syst. Evol. Microbiol.">
        <title>Complete genome sequence of Corynebacterium casei LMG S-19264T (=DSM 44701T), isolated from a smear-ripened cheese.</title>
        <authorList>
            <consortium name="US DOE Joint Genome Institute (JGI-PGF)"/>
            <person name="Walter F."/>
            <person name="Albersmeier A."/>
            <person name="Kalinowski J."/>
            <person name="Ruckert C."/>
        </authorList>
    </citation>
    <scope>NUCLEOTIDE SEQUENCE</scope>
    <source>
        <strain evidence="5">CGMCC 4.7308</strain>
    </source>
</reference>
<keyword evidence="6" id="KW-1185">Reference proteome</keyword>
<reference evidence="5" key="2">
    <citation type="submission" date="2020-09" db="EMBL/GenBank/DDBJ databases">
        <authorList>
            <person name="Sun Q."/>
            <person name="Zhou Y."/>
        </authorList>
    </citation>
    <scope>NUCLEOTIDE SEQUENCE</scope>
    <source>
        <strain evidence="5">CGMCC 4.7308</strain>
    </source>
</reference>
<dbReference type="RefSeq" id="WP_229674397.1">
    <property type="nucleotide sequence ID" value="NZ_BMNA01000004.1"/>
</dbReference>
<dbReference type="GO" id="GO:0030288">
    <property type="term" value="C:outer membrane-bounded periplasmic space"/>
    <property type="evidence" value="ECO:0007669"/>
    <property type="project" value="TreeGrafter"/>
</dbReference>